<evidence type="ECO:0000313" key="1">
    <source>
        <dbReference type="EMBL" id="MBX74324.1"/>
    </source>
</evidence>
<sequence>MPFKIAKPLAFLAQMPVNGLG</sequence>
<name>A0A2P2R5C0_RHIMU</name>
<organism evidence="1">
    <name type="scientific">Rhizophora mucronata</name>
    <name type="common">Asiatic mangrove</name>
    <dbReference type="NCBI Taxonomy" id="61149"/>
    <lineage>
        <taxon>Eukaryota</taxon>
        <taxon>Viridiplantae</taxon>
        <taxon>Streptophyta</taxon>
        <taxon>Embryophyta</taxon>
        <taxon>Tracheophyta</taxon>
        <taxon>Spermatophyta</taxon>
        <taxon>Magnoliopsida</taxon>
        <taxon>eudicotyledons</taxon>
        <taxon>Gunneridae</taxon>
        <taxon>Pentapetalae</taxon>
        <taxon>rosids</taxon>
        <taxon>fabids</taxon>
        <taxon>Malpighiales</taxon>
        <taxon>Rhizophoraceae</taxon>
        <taxon>Rhizophora</taxon>
    </lineage>
</organism>
<dbReference type="AlphaFoldDB" id="A0A2P2R5C0"/>
<accession>A0A2P2R5C0</accession>
<protein>
    <submittedName>
        <fullName evidence="1">Uncharacterized protein</fullName>
    </submittedName>
</protein>
<dbReference type="EMBL" id="GGEC01093840">
    <property type="protein sequence ID" value="MBX74324.1"/>
    <property type="molecule type" value="Transcribed_RNA"/>
</dbReference>
<reference evidence="1" key="1">
    <citation type="submission" date="2018-02" db="EMBL/GenBank/DDBJ databases">
        <title>Rhizophora mucronata_Transcriptome.</title>
        <authorList>
            <person name="Meera S.P."/>
            <person name="Sreeshan A."/>
            <person name="Augustine A."/>
        </authorList>
    </citation>
    <scope>NUCLEOTIDE SEQUENCE</scope>
    <source>
        <tissue evidence="1">Leaf</tissue>
    </source>
</reference>
<proteinExistence type="predicted"/>